<dbReference type="InterPro" id="IPR050250">
    <property type="entry name" value="Macrolide_Exporter_MacB"/>
</dbReference>
<name>A0A645IZ05_9ZZZZ</name>
<keyword evidence="5 7" id="KW-0472">Membrane</keyword>
<dbReference type="GO" id="GO:0005886">
    <property type="term" value="C:plasma membrane"/>
    <property type="evidence" value="ECO:0007669"/>
    <property type="project" value="UniProtKB-SubCell"/>
</dbReference>
<evidence type="ECO:0000256" key="5">
    <source>
        <dbReference type="ARBA" id="ARBA00023136"/>
    </source>
</evidence>
<comment type="subcellular location">
    <subcellularLocation>
        <location evidence="1">Cell membrane</location>
        <topology evidence="1">Multi-pass membrane protein</topology>
    </subcellularLocation>
</comment>
<dbReference type="PANTHER" id="PTHR30572:SF4">
    <property type="entry name" value="ABC TRANSPORTER PERMEASE YTRF"/>
    <property type="match status" value="1"/>
</dbReference>
<dbReference type="InterPro" id="IPR003838">
    <property type="entry name" value="ABC3_permease_C"/>
</dbReference>
<dbReference type="GO" id="GO:0022857">
    <property type="term" value="F:transmembrane transporter activity"/>
    <property type="evidence" value="ECO:0007669"/>
    <property type="project" value="TreeGrafter"/>
</dbReference>
<evidence type="ECO:0000256" key="1">
    <source>
        <dbReference type="ARBA" id="ARBA00004651"/>
    </source>
</evidence>
<gene>
    <name evidence="9" type="primary">yknZ_11</name>
    <name evidence="9" type="ORF">SDC9_204365</name>
</gene>
<keyword evidence="3 7" id="KW-0812">Transmembrane</keyword>
<comment type="similarity">
    <text evidence="6">Belongs to the ABC-4 integral membrane protein family.</text>
</comment>
<evidence type="ECO:0000256" key="2">
    <source>
        <dbReference type="ARBA" id="ARBA00022475"/>
    </source>
</evidence>
<feature type="transmembrane region" description="Helical" evidence="7">
    <location>
        <begin position="61"/>
        <end position="86"/>
    </location>
</feature>
<evidence type="ECO:0000256" key="3">
    <source>
        <dbReference type="ARBA" id="ARBA00022692"/>
    </source>
</evidence>
<keyword evidence="2" id="KW-1003">Cell membrane</keyword>
<dbReference type="EMBL" id="VSSQ01127291">
    <property type="protein sequence ID" value="MPN56675.1"/>
    <property type="molecule type" value="Genomic_DNA"/>
</dbReference>
<accession>A0A645IZ05</accession>
<comment type="caution">
    <text evidence="9">The sequence shown here is derived from an EMBL/GenBank/DDBJ whole genome shotgun (WGS) entry which is preliminary data.</text>
</comment>
<feature type="transmembrane region" description="Helical" evidence="7">
    <location>
        <begin position="98"/>
        <end position="120"/>
    </location>
</feature>
<organism evidence="9">
    <name type="scientific">bioreactor metagenome</name>
    <dbReference type="NCBI Taxonomy" id="1076179"/>
    <lineage>
        <taxon>unclassified sequences</taxon>
        <taxon>metagenomes</taxon>
        <taxon>ecological metagenomes</taxon>
    </lineage>
</organism>
<feature type="domain" description="ABC3 transporter permease C-terminal" evidence="8">
    <location>
        <begin position="18"/>
        <end position="128"/>
    </location>
</feature>
<keyword evidence="4 7" id="KW-1133">Transmembrane helix</keyword>
<evidence type="ECO:0000256" key="7">
    <source>
        <dbReference type="SAM" id="Phobius"/>
    </source>
</evidence>
<sequence length="138" mass="14326">MVDSINSILSYVTVFIGFVAAISLLVGGIGVMNIMMVTVTERTREIGIRKAIGAKNKDIRVQFIIEAIILTGMGGLAGLLFGWFGAIGVGSLVGIEPVMSVTAIVGAVGVSMAIGIIFGVTPANKAAMLDPIEALRFE</sequence>
<feature type="transmembrane region" description="Helical" evidence="7">
    <location>
        <begin position="12"/>
        <end position="40"/>
    </location>
</feature>
<dbReference type="Pfam" id="PF02687">
    <property type="entry name" value="FtsX"/>
    <property type="match status" value="1"/>
</dbReference>
<proteinExistence type="inferred from homology"/>
<protein>
    <submittedName>
        <fullName evidence="9">Putative ABC transporter permease YknZ</fullName>
    </submittedName>
</protein>
<evidence type="ECO:0000313" key="9">
    <source>
        <dbReference type="EMBL" id="MPN56675.1"/>
    </source>
</evidence>
<dbReference type="AlphaFoldDB" id="A0A645IZ05"/>
<dbReference type="PANTHER" id="PTHR30572">
    <property type="entry name" value="MEMBRANE COMPONENT OF TRANSPORTER-RELATED"/>
    <property type="match status" value="1"/>
</dbReference>
<reference evidence="9" key="1">
    <citation type="submission" date="2019-08" db="EMBL/GenBank/DDBJ databases">
        <authorList>
            <person name="Kucharzyk K."/>
            <person name="Murdoch R.W."/>
            <person name="Higgins S."/>
            <person name="Loffler F."/>
        </authorList>
    </citation>
    <scope>NUCLEOTIDE SEQUENCE</scope>
</reference>
<evidence type="ECO:0000256" key="6">
    <source>
        <dbReference type="ARBA" id="ARBA00038076"/>
    </source>
</evidence>
<evidence type="ECO:0000256" key="4">
    <source>
        <dbReference type="ARBA" id="ARBA00022989"/>
    </source>
</evidence>
<evidence type="ECO:0000259" key="8">
    <source>
        <dbReference type="Pfam" id="PF02687"/>
    </source>
</evidence>